<dbReference type="SMART" id="SM00052">
    <property type="entry name" value="EAL"/>
    <property type="match status" value="1"/>
</dbReference>
<evidence type="ECO:0000259" key="1">
    <source>
        <dbReference type="PROSITE" id="PS50883"/>
    </source>
</evidence>
<dbReference type="PROSITE" id="PS50883">
    <property type="entry name" value="EAL"/>
    <property type="match status" value="1"/>
</dbReference>
<name>A0ABN1DW86_SACER</name>
<feature type="domain" description="EAL" evidence="1">
    <location>
        <begin position="1"/>
        <end position="245"/>
    </location>
</feature>
<dbReference type="PANTHER" id="PTHR33121">
    <property type="entry name" value="CYCLIC DI-GMP PHOSPHODIESTERASE PDEF"/>
    <property type="match status" value="1"/>
</dbReference>
<dbReference type="InterPro" id="IPR035919">
    <property type="entry name" value="EAL_sf"/>
</dbReference>
<proteinExistence type="predicted"/>
<dbReference type="Pfam" id="PF00563">
    <property type="entry name" value="EAL"/>
    <property type="match status" value="1"/>
</dbReference>
<dbReference type="CDD" id="cd01948">
    <property type="entry name" value="EAL"/>
    <property type="match status" value="1"/>
</dbReference>
<evidence type="ECO:0000313" key="3">
    <source>
        <dbReference type="Proteomes" id="UP001500729"/>
    </source>
</evidence>
<dbReference type="SUPFAM" id="SSF141868">
    <property type="entry name" value="EAL domain-like"/>
    <property type="match status" value="1"/>
</dbReference>
<dbReference type="EMBL" id="BAAAGS010000062">
    <property type="protein sequence ID" value="GAA0553903.1"/>
    <property type="molecule type" value="Genomic_DNA"/>
</dbReference>
<dbReference type="Gene3D" id="3.20.20.450">
    <property type="entry name" value="EAL domain"/>
    <property type="match status" value="1"/>
</dbReference>
<dbReference type="InterPro" id="IPR050706">
    <property type="entry name" value="Cyclic-di-GMP_PDE-like"/>
</dbReference>
<keyword evidence="3" id="KW-1185">Reference proteome</keyword>
<organism evidence="2 3">
    <name type="scientific">Saccharopolyspora erythraea</name>
    <name type="common">Streptomyces erythraeus</name>
    <dbReference type="NCBI Taxonomy" id="1836"/>
    <lineage>
        <taxon>Bacteria</taxon>
        <taxon>Bacillati</taxon>
        <taxon>Actinomycetota</taxon>
        <taxon>Actinomycetes</taxon>
        <taxon>Pseudonocardiales</taxon>
        <taxon>Pseudonocardiaceae</taxon>
        <taxon>Saccharopolyspora</taxon>
    </lineage>
</organism>
<dbReference type="InterPro" id="IPR001633">
    <property type="entry name" value="EAL_dom"/>
</dbReference>
<gene>
    <name evidence="2" type="ORF">GCM10009533_59880</name>
</gene>
<sequence>MRSGSIRQVSVPLGDVRFAYQPLINVRIGGVVGVEALACPPSGDLDELFRRAERDGMLAEVDARLAANAVADFAGHGTPLPLHLNVLASTVADAPERMDAVRKALRDAGRLEQEVTLEISPPLSGLGERLPAGVNTLRDFGFRIALDRVGGGEVPLELVADLRPDVVKLDRRVLQLLPERLHRLTILDSVRQICEATGARVVVEGVDSQEHLALLRHHGVALGQGNLLAPAVRRPPENSWASSAWVDTRDPAVPAIATRSAAGPLVTDFITPATMLPIDVSTDEVRQTF</sequence>
<dbReference type="PANTHER" id="PTHR33121:SF70">
    <property type="entry name" value="SIGNALING PROTEIN YKOW"/>
    <property type="match status" value="1"/>
</dbReference>
<evidence type="ECO:0000313" key="2">
    <source>
        <dbReference type="EMBL" id="GAA0553903.1"/>
    </source>
</evidence>
<protein>
    <recommendedName>
        <fullName evidence="1">EAL domain-containing protein</fullName>
    </recommendedName>
</protein>
<reference evidence="2 3" key="1">
    <citation type="journal article" date="2019" name="Int. J. Syst. Evol. Microbiol.">
        <title>The Global Catalogue of Microorganisms (GCM) 10K type strain sequencing project: providing services to taxonomists for standard genome sequencing and annotation.</title>
        <authorList>
            <consortium name="The Broad Institute Genomics Platform"/>
            <consortium name="The Broad Institute Genome Sequencing Center for Infectious Disease"/>
            <person name="Wu L."/>
            <person name="Ma J."/>
        </authorList>
    </citation>
    <scope>NUCLEOTIDE SEQUENCE [LARGE SCALE GENOMIC DNA]</scope>
    <source>
        <strain evidence="2 3">JCM 10303</strain>
    </source>
</reference>
<dbReference type="Proteomes" id="UP001500729">
    <property type="component" value="Unassembled WGS sequence"/>
</dbReference>
<comment type="caution">
    <text evidence="2">The sequence shown here is derived from an EMBL/GenBank/DDBJ whole genome shotgun (WGS) entry which is preliminary data.</text>
</comment>
<accession>A0ABN1DW86</accession>